<feature type="region of interest" description="Disordered" evidence="1">
    <location>
        <begin position="138"/>
        <end position="159"/>
    </location>
</feature>
<evidence type="ECO:0000313" key="3">
    <source>
        <dbReference type="Proteomes" id="UP001152795"/>
    </source>
</evidence>
<dbReference type="Proteomes" id="UP001152795">
    <property type="component" value="Unassembled WGS sequence"/>
</dbReference>
<keyword evidence="3" id="KW-1185">Reference proteome</keyword>
<protein>
    <submittedName>
        <fullName evidence="2">Uncharacterized protein</fullName>
    </submittedName>
</protein>
<dbReference type="AlphaFoldDB" id="A0A6S7HEK2"/>
<dbReference type="EMBL" id="CACRXK020004452">
    <property type="protein sequence ID" value="CAB4002796.1"/>
    <property type="molecule type" value="Genomic_DNA"/>
</dbReference>
<evidence type="ECO:0000313" key="2">
    <source>
        <dbReference type="EMBL" id="CAB4002796.1"/>
    </source>
</evidence>
<feature type="compositionally biased region" description="Basic and acidic residues" evidence="1">
    <location>
        <begin position="147"/>
        <end position="159"/>
    </location>
</feature>
<gene>
    <name evidence="2" type="ORF">PACLA_8A021959</name>
</gene>
<proteinExistence type="predicted"/>
<feature type="region of interest" description="Disordered" evidence="1">
    <location>
        <begin position="1"/>
        <end position="25"/>
    </location>
</feature>
<reference evidence="2" key="1">
    <citation type="submission" date="2020-04" db="EMBL/GenBank/DDBJ databases">
        <authorList>
            <person name="Alioto T."/>
            <person name="Alioto T."/>
            <person name="Gomez Garrido J."/>
        </authorList>
    </citation>
    <scope>NUCLEOTIDE SEQUENCE</scope>
    <source>
        <strain evidence="2">A484AB</strain>
    </source>
</reference>
<dbReference type="PANTHER" id="PTHR33244:SF3">
    <property type="entry name" value="PEPTIDASE A2 DOMAIN-CONTAINING PROTEIN"/>
    <property type="match status" value="1"/>
</dbReference>
<accession>A0A6S7HEK2</accession>
<organism evidence="2 3">
    <name type="scientific">Paramuricea clavata</name>
    <name type="common">Red gorgonian</name>
    <name type="synonym">Violescent sea-whip</name>
    <dbReference type="NCBI Taxonomy" id="317549"/>
    <lineage>
        <taxon>Eukaryota</taxon>
        <taxon>Metazoa</taxon>
        <taxon>Cnidaria</taxon>
        <taxon>Anthozoa</taxon>
        <taxon>Octocorallia</taxon>
        <taxon>Malacalcyonacea</taxon>
        <taxon>Plexauridae</taxon>
        <taxon>Paramuricea</taxon>
    </lineage>
</organism>
<sequence length="159" mass="18146">MGRKIRSNLPITGLTLNPATPPNVKDIKEQEKNNQKLYHDQHAEKLSVLIPGDRVRVRQDAKPRWKDKGEVLKRVMPRSYNVKTGNGAVLRRNKRDLLKIQEKAKDSTEKEKAQAMDLAGRKKHQVNTKILDKKPEIKASVGTKTRTGREIKNPDKLSL</sequence>
<comment type="caution">
    <text evidence="2">The sequence shown here is derived from an EMBL/GenBank/DDBJ whole genome shotgun (WGS) entry which is preliminary data.</text>
</comment>
<name>A0A6S7HEK2_PARCT</name>
<evidence type="ECO:0000256" key="1">
    <source>
        <dbReference type="SAM" id="MobiDB-lite"/>
    </source>
</evidence>
<dbReference type="PANTHER" id="PTHR33244">
    <property type="entry name" value="INTEGRASE CATALYTIC DOMAIN-CONTAINING PROTEIN-RELATED"/>
    <property type="match status" value="1"/>
</dbReference>
<dbReference type="OrthoDB" id="8961121at2759"/>